<dbReference type="OrthoDB" id="531008at2759"/>
<accession>A0A7J0G3N0</accession>
<sequence>MKLHRAQLLVHDDTIMEKFSSEDLSKELSENARITRALDLAEQASTSNSSSSSSSFGLFNLSSSSGEVKVGEKVNQGKVAVPEVATPIPVPVAAPILVESSGGGAETSSKEVYMDPKPKDIGPKKRLRRFSERSPDPPPVPTFPTPLALPVLPSENLSLPSSSLYSGNAKGRCSMLGLQRSEMRREWSLVTMADTAQDHGTYVAADLVAEDEKIAANLLVMQNDFVPEVLDNFSGSESPSSPVSTYNNSTFRIEDFNEKLPELPPLLQQSPLDQSSAFRDSHESLEKPLAAVLNHLYIQKVRTGQPLVALSSTHRFRTKYVTAVLYKPLKKVKK</sequence>
<comment type="caution">
    <text evidence="4">The sequence shown here is derived from an EMBL/GenBank/DDBJ whole genome shotgun (WGS) entry which is preliminary data.</text>
</comment>
<dbReference type="PANTHER" id="PTHR46316:SF8">
    <property type="entry name" value="SNF1-RELATED PROTEIN KINASE REGULATORY SUBUNIT BETA-2-LIKE ISOFORM X1"/>
    <property type="match status" value="1"/>
</dbReference>
<feature type="region of interest" description="Disordered" evidence="2">
    <location>
        <begin position="101"/>
        <end position="143"/>
    </location>
</feature>
<evidence type="ECO:0000313" key="5">
    <source>
        <dbReference type="Proteomes" id="UP000585474"/>
    </source>
</evidence>
<dbReference type="EMBL" id="BJWL01000017">
    <property type="protein sequence ID" value="GFZ05395.1"/>
    <property type="molecule type" value="Genomic_DNA"/>
</dbReference>
<gene>
    <name evidence="4" type="ORF">Acr_17g0009670</name>
</gene>
<evidence type="ECO:0000259" key="3">
    <source>
        <dbReference type="SMART" id="SM01010"/>
    </source>
</evidence>
<dbReference type="InterPro" id="IPR037256">
    <property type="entry name" value="ASC_dom_sf"/>
</dbReference>
<dbReference type="Pfam" id="PF04739">
    <property type="entry name" value="AMPKBI"/>
    <property type="match status" value="1"/>
</dbReference>
<name>A0A7J0G3N0_9ERIC</name>
<proteinExistence type="inferred from homology"/>
<dbReference type="InterPro" id="IPR006828">
    <property type="entry name" value="ASC_dom"/>
</dbReference>
<feature type="domain" description="Association with the SNF1 complex (ASC)" evidence="3">
    <location>
        <begin position="239"/>
        <end position="329"/>
    </location>
</feature>
<protein>
    <recommendedName>
        <fullName evidence="3">Association with the SNF1 complex (ASC) domain-containing protein</fullName>
    </recommendedName>
</protein>
<keyword evidence="5" id="KW-1185">Reference proteome</keyword>
<dbReference type="PANTHER" id="PTHR46316">
    <property type="entry name" value="SNF1-RELATED PROTEIN KINASE REGULATORY SUBUNIT BETA-1"/>
    <property type="match status" value="1"/>
</dbReference>
<dbReference type="AlphaFoldDB" id="A0A7J0G3N0"/>
<evidence type="ECO:0000256" key="2">
    <source>
        <dbReference type="SAM" id="MobiDB-lite"/>
    </source>
</evidence>
<comment type="similarity">
    <text evidence="1">Belongs to the 5'-AMP-activated protein kinase beta subunit family.</text>
</comment>
<reference evidence="4 5" key="1">
    <citation type="submission" date="2019-07" db="EMBL/GenBank/DDBJ databases">
        <title>De Novo Assembly of kiwifruit Actinidia rufa.</title>
        <authorList>
            <person name="Sugita-Konishi S."/>
            <person name="Sato K."/>
            <person name="Mori E."/>
            <person name="Abe Y."/>
            <person name="Kisaki G."/>
            <person name="Hamano K."/>
            <person name="Suezawa K."/>
            <person name="Otani M."/>
            <person name="Fukuda T."/>
            <person name="Manabe T."/>
            <person name="Gomi K."/>
            <person name="Tabuchi M."/>
            <person name="Akimitsu K."/>
            <person name="Kataoka I."/>
        </authorList>
    </citation>
    <scope>NUCLEOTIDE SEQUENCE [LARGE SCALE GENOMIC DNA]</scope>
    <source>
        <strain evidence="5">cv. Fuchu</strain>
    </source>
</reference>
<evidence type="ECO:0000256" key="1">
    <source>
        <dbReference type="ARBA" id="ARBA00010926"/>
    </source>
</evidence>
<dbReference type="SUPFAM" id="SSF160219">
    <property type="entry name" value="AMPKBI-like"/>
    <property type="match status" value="1"/>
</dbReference>
<feature type="compositionally biased region" description="Basic and acidic residues" evidence="2">
    <location>
        <begin position="108"/>
        <end position="135"/>
    </location>
</feature>
<evidence type="ECO:0000313" key="4">
    <source>
        <dbReference type="EMBL" id="GFZ05395.1"/>
    </source>
</evidence>
<dbReference type="Proteomes" id="UP000585474">
    <property type="component" value="Unassembled WGS sequence"/>
</dbReference>
<dbReference type="InterPro" id="IPR043554">
    <property type="entry name" value="KINB"/>
</dbReference>
<dbReference type="GO" id="GO:0005737">
    <property type="term" value="C:cytoplasm"/>
    <property type="evidence" value="ECO:0007669"/>
    <property type="project" value="UniProtKB-ARBA"/>
</dbReference>
<dbReference type="SMART" id="SM01010">
    <property type="entry name" value="AMPKBI"/>
    <property type="match status" value="1"/>
</dbReference>
<dbReference type="Gene3D" id="6.20.250.60">
    <property type="match status" value="1"/>
</dbReference>
<organism evidence="4 5">
    <name type="scientific">Actinidia rufa</name>
    <dbReference type="NCBI Taxonomy" id="165716"/>
    <lineage>
        <taxon>Eukaryota</taxon>
        <taxon>Viridiplantae</taxon>
        <taxon>Streptophyta</taxon>
        <taxon>Embryophyta</taxon>
        <taxon>Tracheophyta</taxon>
        <taxon>Spermatophyta</taxon>
        <taxon>Magnoliopsida</taxon>
        <taxon>eudicotyledons</taxon>
        <taxon>Gunneridae</taxon>
        <taxon>Pentapetalae</taxon>
        <taxon>asterids</taxon>
        <taxon>Ericales</taxon>
        <taxon>Actinidiaceae</taxon>
        <taxon>Actinidia</taxon>
    </lineage>
</organism>